<evidence type="ECO:0000256" key="2">
    <source>
        <dbReference type="ARBA" id="ARBA00022840"/>
    </source>
</evidence>
<keyword evidence="6" id="KW-1185">Reference proteome</keyword>
<keyword evidence="1" id="KW-0547">Nucleotide-binding</keyword>
<gene>
    <name evidence="5" type="ORF">BG454_08080</name>
</gene>
<organism evidence="5 6">
    <name type="scientific">Roseinatronobacter bogoriensis subsp. barguzinensis</name>
    <dbReference type="NCBI Taxonomy" id="441209"/>
    <lineage>
        <taxon>Bacteria</taxon>
        <taxon>Pseudomonadati</taxon>
        <taxon>Pseudomonadota</taxon>
        <taxon>Alphaproteobacteria</taxon>
        <taxon>Rhodobacterales</taxon>
        <taxon>Paracoccaceae</taxon>
        <taxon>Roseinatronobacter</taxon>
    </lineage>
</organism>
<evidence type="ECO:0000313" key="6">
    <source>
        <dbReference type="Proteomes" id="UP000228948"/>
    </source>
</evidence>
<reference evidence="5 6" key="1">
    <citation type="submission" date="2017-11" db="EMBL/GenBank/DDBJ databases">
        <title>Revised Sequence and Annotation of the Rhodobaca barguzinensis strain alga05 Genome.</title>
        <authorList>
            <person name="Kopejtka K."/>
            <person name="Tomasch J.M."/>
            <person name="Bunk B."/>
            <person name="Koblizek M."/>
        </authorList>
    </citation>
    <scope>NUCLEOTIDE SEQUENCE [LARGE SCALE GENOMIC DNA]</scope>
    <source>
        <strain evidence="6">alga05</strain>
    </source>
</reference>
<evidence type="ECO:0000256" key="1">
    <source>
        <dbReference type="ARBA" id="ARBA00022741"/>
    </source>
</evidence>
<name>A0A2K8KI23_9RHOB</name>
<dbReference type="Pfam" id="PF17863">
    <property type="entry name" value="AAA_lid_2"/>
    <property type="match status" value="1"/>
</dbReference>
<dbReference type="PIRSF" id="PIRSF002849">
    <property type="entry name" value="AAA_ATPase_chaperone_MoxR_prd"/>
    <property type="match status" value="1"/>
</dbReference>
<dbReference type="PANTHER" id="PTHR42759:SF1">
    <property type="entry name" value="MAGNESIUM-CHELATASE SUBUNIT CHLD"/>
    <property type="match status" value="1"/>
</dbReference>
<dbReference type="STRING" id="441209.GCA_001870665_01392"/>
<dbReference type="SMART" id="SM00382">
    <property type="entry name" value="AAA"/>
    <property type="match status" value="1"/>
</dbReference>
<dbReference type="GO" id="GO:0005524">
    <property type="term" value="F:ATP binding"/>
    <property type="evidence" value="ECO:0007669"/>
    <property type="project" value="UniProtKB-KW"/>
</dbReference>
<accession>A0A2K8KI23</accession>
<dbReference type="InterPro" id="IPR011703">
    <property type="entry name" value="ATPase_AAA-3"/>
</dbReference>
<dbReference type="Pfam" id="PF07726">
    <property type="entry name" value="AAA_3"/>
    <property type="match status" value="1"/>
</dbReference>
<dbReference type="FunFam" id="3.40.50.300:FF:000640">
    <property type="entry name" value="MoxR family ATPase"/>
    <property type="match status" value="1"/>
</dbReference>
<feature type="domain" description="AAA+ ATPase" evidence="4">
    <location>
        <begin position="45"/>
        <end position="189"/>
    </location>
</feature>
<dbReference type="Gene3D" id="3.40.50.300">
    <property type="entry name" value="P-loop containing nucleotide triphosphate hydrolases"/>
    <property type="match status" value="1"/>
</dbReference>
<dbReference type="EMBL" id="CP024899">
    <property type="protein sequence ID" value="ATX65790.1"/>
    <property type="molecule type" value="Genomic_DNA"/>
</dbReference>
<dbReference type="AlphaFoldDB" id="A0A2K8KI23"/>
<dbReference type="RefSeq" id="WP_071480337.1">
    <property type="nucleotide sequence ID" value="NZ_CP024899.1"/>
</dbReference>
<protein>
    <submittedName>
        <fullName evidence="5">MoxR family ATPase</fullName>
    </submittedName>
</protein>
<sequence length="335" mass="36135">MSTETDLIAEIEALGEKLALARASINRRFIGQKNVVDLTLTAMLCGGHGLLIGLPGLGKTRLVDTLSTVMGLKGNRIQFTPDLMPADILGSEVLDVADDGKRAFRFIEGPIFCQLLMADEINRASPRTQAALLQAMQEGEVTVAGDHHKLERPFHVLATQNPIEQEGTYPLPEAQLDRFLVQIDVEYPDRATERDILIATTGEGEESAHEVFTGAELMAAQSLLRRMPVGEKVVEAILDLVRACRPDEPEAHDAVKGAVSWGPGPRAAQALMLTVRARALLDGRLAPSVEDVAAMARPVLSHRMALGFAARARGENLGTIIDRVAATATRMEVAA</sequence>
<dbReference type="InterPro" id="IPR027417">
    <property type="entry name" value="P-loop_NTPase"/>
</dbReference>
<evidence type="ECO:0000313" key="5">
    <source>
        <dbReference type="EMBL" id="ATX65790.1"/>
    </source>
</evidence>
<dbReference type="GO" id="GO:0016887">
    <property type="term" value="F:ATP hydrolysis activity"/>
    <property type="evidence" value="ECO:0007669"/>
    <property type="project" value="InterPro"/>
</dbReference>
<proteinExistence type="inferred from homology"/>
<dbReference type="InterPro" id="IPR050764">
    <property type="entry name" value="CbbQ/NirQ/NorQ/GpvN"/>
</dbReference>
<evidence type="ECO:0000259" key="4">
    <source>
        <dbReference type="SMART" id="SM00382"/>
    </source>
</evidence>
<dbReference type="Gene3D" id="1.10.8.80">
    <property type="entry name" value="Magnesium chelatase subunit I, C-Terminal domain"/>
    <property type="match status" value="1"/>
</dbReference>
<keyword evidence="2" id="KW-0067">ATP-binding</keyword>
<dbReference type="KEGG" id="rbg:BG454_08080"/>
<dbReference type="InterPro" id="IPR041628">
    <property type="entry name" value="ChlI/MoxR_AAA_lid"/>
</dbReference>
<dbReference type="PANTHER" id="PTHR42759">
    <property type="entry name" value="MOXR FAMILY PROTEIN"/>
    <property type="match status" value="1"/>
</dbReference>
<evidence type="ECO:0000256" key="3">
    <source>
        <dbReference type="ARBA" id="ARBA00061607"/>
    </source>
</evidence>
<dbReference type="SUPFAM" id="SSF52540">
    <property type="entry name" value="P-loop containing nucleoside triphosphate hydrolases"/>
    <property type="match status" value="1"/>
</dbReference>
<comment type="similarity">
    <text evidence="3">Belongs to the MoxR family.</text>
</comment>
<dbReference type="Proteomes" id="UP000228948">
    <property type="component" value="Chromosome"/>
</dbReference>
<dbReference type="OrthoDB" id="9808397at2"/>
<dbReference type="InterPro" id="IPR003593">
    <property type="entry name" value="AAA+_ATPase"/>
</dbReference>